<comment type="caution">
    <text evidence="1">The sequence shown here is derived from an EMBL/GenBank/DDBJ whole genome shotgun (WGS) entry which is preliminary data.</text>
</comment>
<accession>A0ABT5C371</accession>
<sequence>MLLGNALHRLHEAEANLGESFRAAAERHADHLDIAHLCLRFAAQCERRAEGLRPFARKHGVRLEGALERRIGEELRSGARRALAKVRPRTGVAGAELFADLRRLYPMAHDCEIGWVLLGEAGHAARDEGLKAFAEAALPEKEVQIRWLKTTLRESAVQLLVFS</sequence>
<dbReference type="Proteomes" id="UP001217485">
    <property type="component" value="Unassembled WGS sequence"/>
</dbReference>
<keyword evidence="2" id="KW-1185">Reference proteome</keyword>
<reference evidence="1 2" key="1">
    <citation type="submission" date="2023-01" db="EMBL/GenBank/DDBJ databases">
        <title>Minimal conservation of predation-associated metabolite biosynthetic gene clusters underscores biosynthetic potential of Myxococcota including descriptions for ten novel species: Archangium lansinium sp. nov., Myxococcus landrumus sp. nov., Nannocystis bai.</title>
        <authorList>
            <person name="Ahearne A."/>
            <person name="Stevens C."/>
            <person name="Dowd S."/>
        </authorList>
    </citation>
    <scope>NUCLEOTIDE SEQUENCE [LARGE SCALE GENOMIC DNA]</scope>
    <source>
        <strain evidence="1 2">WIWO2</strain>
    </source>
</reference>
<name>A0ABT5C371_9BACT</name>
<dbReference type="EMBL" id="JAQNDK010000002">
    <property type="protein sequence ID" value="MDC0680787.1"/>
    <property type="molecule type" value="Genomic_DNA"/>
</dbReference>
<protein>
    <submittedName>
        <fullName evidence="1">Uncharacterized protein</fullName>
    </submittedName>
</protein>
<organism evidence="1 2">
    <name type="scientific">Sorangium atrum</name>
    <dbReference type="NCBI Taxonomy" id="2995308"/>
    <lineage>
        <taxon>Bacteria</taxon>
        <taxon>Pseudomonadati</taxon>
        <taxon>Myxococcota</taxon>
        <taxon>Polyangia</taxon>
        <taxon>Polyangiales</taxon>
        <taxon>Polyangiaceae</taxon>
        <taxon>Sorangium</taxon>
    </lineage>
</organism>
<dbReference type="RefSeq" id="WP_272097813.1">
    <property type="nucleotide sequence ID" value="NZ_JAQNDK010000002.1"/>
</dbReference>
<proteinExistence type="predicted"/>
<evidence type="ECO:0000313" key="1">
    <source>
        <dbReference type="EMBL" id="MDC0680787.1"/>
    </source>
</evidence>
<evidence type="ECO:0000313" key="2">
    <source>
        <dbReference type="Proteomes" id="UP001217485"/>
    </source>
</evidence>
<gene>
    <name evidence="1" type="ORF">POL72_23815</name>
</gene>